<proteinExistence type="predicted"/>
<evidence type="ECO:0000313" key="3">
    <source>
        <dbReference type="Proteomes" id="UP001342314"/>
    </source>
</evidence>
<dbReference type="EMBL" id="BQKY01000003">
    <property type="protein sequence ID" value="GJN88848.1"/>
    <property type="molecule type" value="Genomic_DNA"/>
</dbReference>
<sequence length="178" mass="20679">MQMKHEDVLQQLKMGLEEQKQLVEKLDGDVAERSHRILELVKEKKDVEGVVADKIKENSDLRSGRQEVECDLNKAQDDLRAANATIRKGTTELQQERRTVQRQADALARSTADEEALREELTRAREDAWGYWDDLQRQLNVKEQLQKEYDGLSEEKVQLLERVAKLERDLVLVQNTRG</sequence>
<dbReference type="Proteomes" id="UP001342314">
    <property type="component" value="Unassembled WGS sequence"/>
</dbReference>
<keyword evidence="3" id="KW-1185">Reference proteome</keyword>
<evidence type="ECO:0000313" key="2">
    <source>
        <dbReference type="EMBL" id="GJN88848.1"/>
    </source>
</evidence>
<comment type="caution">
    <text evidence="2">The sequence shown here is derived from an EMBL/GenBank/DDBJ whole genome shotgun (WGS) entry which is preliminary data.</text>
</comment>
<keyword evidence="1" id="KW-0175">Coiled coil</keyword>
<evidence type="ECO:0000256" key="1">
    <source>
        <dbReference type="SAM" id="Coils"/>
    </source>
</evidence>
<gene>
    <name evidence="2" type="ORF">Rhopal_001819-T1</name>
</gene>
<dbReference type="AlphaFoldDB" id="A0AAV5GF41"/>
<name>A0AAV5GF41_9BASI</name>
<organism evidence="2 3">
    <name type="scientific">Rhodotorula paludigena</name>
    <dbReference type="NCBI Taxonomy" id="86838"/>
    <lineage>
        <taxon>Eukaryota</taxon>
        <taxon>Fungi</taxon>
        <taxon>Dikarya</taxon>
        <taxon>Basidiomycota</taxon>
        <taxon>Pucciniomycotina</taxon>
        <taxon>Microbotryomycetes</taxon>
        <taxon>Sporidiobolales</taxon>
        <taxon>Sporidiobolaceae</taxon>
        <taxon>Rhodotorula</taxon>
    </lineage>
</organism>
<reference evidence="2 3" key="1">
    <citation type="submission" date="2021-12" db="EMBL/GenBank/DDBJ databases">
        <title>High titer production of polyol ester of fatty acids by Rhodotorula paludigena BS15 towards product separation-free biomass refinery.</title>
        <authorList>
            <person name="Mano J."/>
            <person name="Ono H."/>
            <person name="Tanaka T."/>
            <person name="Naito K."/>
            <person name="Sushida H."/>
            <person name="Ike M."/>
            <person name="Tokuyasu K."/>
            <person name="Kitaoka M."/>
        </authorList>
    </citation>
    <scope>NUCLEOTIDE SEQUENCE [LARGE SCALE GENOMIC DNA]</scope>
    <source>
        <strain evidence="2 3">BS15</strain>
    </source>
</reference>
<feature type="coiled-coil region" evidence="1">
    <location>
        <begin position="65"/>
        <end position="176"/>
    </location>
</feature>
<accession>A0AAV5GF41</accession>
<protein>
    <submittedName>
        <fullName evidence="2">Uncharacterized protein</fullName>
    </submittedName>
</protein>